<protein>
    <submittedName>
        <fullName evidence="4">Ovule protein</fullName>
    </submittedName>
</protein>
<feature type="compositionally biased region" description="Basic residues" evidence="1">
    <location>
        <begin position="117"/>
        <end position="128"/>
    </location>
</feature>
<sequence length="169" mass="19994">MEFEKTQYHGPLIVPSQRLSCGFHSHLVQQSWWVNFLLLVHHITCNTHQSPKHWRFPYHMNFSILMCIIKGWEEKFIVEIYKKDILNTRLQLISSRFAKNFKNANVKERKYSTLIPKQRRQKGWKRCQSRREKTIPPPPIFSLNSETPLSCKSSSLVLSTSSQADTHQK</sequence>
<evidence type="ECO:0000313" key="3">
    <source>
        <dbReference type="Proteomes" id="UP000278627"/>
    </source>
</evidence>
<reference evidence="4" key="1">
    <citation type="submission" date="2017-02" db="UniProtKB">
        <authorList>
            <consortium name="WormBaseParasite"/>
        </authorList>
    </citation>
    <scope>IDENTIFICATION</scope>
</reference>
<evidence type="ECO:0000313" key="4">
    <source>
        <dbReference type="WBParaSite" id="BPAG_0000204001-mRNA-1"/>
    </source>
</evidence>
<dbReference type="Proteomes" id="UP000278627">
    <property type="component" value="Unassembled WGS sequence"/>
</dbReference>
<keyword evidence="3" id="KW-1185">Reference proteome</keyword>
<reference evidence="2 3" key="2">
    <citation type="submission" date="2018-11" db="EMBL/GenBank/DDBJ databases">
        <authorList>
            <consortium name="Pathogen Informatics"/>
        </authorList>
    </citation>
    <scope>NUCLEOTIDE SEQUENCE [LARGE SCALE GENOMIC DNA]</scope>
</reference>
<dbReference type="AlphaFoldDB" id="A0A0N4T1J1"/>
<dbReference type="WBParaSite" id="BPAG_0000204001-mRNA-1">
    <property type="protein sequence ID" value="BPAG_0000204001-mRNA-1"/>
    <property type="gene ID" value="BPAG_0000204001"/>
</dbReference>
<dbReference type="EMBL" id="UZAD01000221">
    <property type="protein sequence ID" value="VDN83196.1"/>
    <property type="molecule type" value="Genomic_DNA"/>
</dbReference>
<feature type="compositionally biased region" description="Low complexity" evidence="1">
    <location>
        <begin position="149"/>
        <end position="162"/>
    </location>
</feature>
<name>A0A0N4T1J1_BRUPA</name>
<proteinExistence type="predicted"/>
<gene>
    <name evidence="2" type="ORF">BPAG_LOCUS2010</name>
</gene>
<organism evidence="4">
    <name type="scientific">Brugia pahangi</name>
    <name type="common">Filarial nematode worm</name>
    <dbReference type="NCBI Taxonomy" id="6280"/>
    <lineage>
        <taxon>Eukaryota</taxon>
        <taxon>Metazoa</taxon>
        <taxon>Ecdysozoa</taxon>
        <taxon>Nematoda</taxon>
        <taxon>Chromadorea</taxon>
        <taxon>Rhabditida</taxon>
        <taxon>Spirurina</taxon>
        <taxon>Spiruromorpha</taxon>
        <taxon>Filarioidea</taxon>
        <taxon>Onchocercidae</taxon>
        <taxon>Brugia</taxon>
    </lineage>
</organism>
<accession>A0A0N4T1J1</accession>
<evidence type="ECO:0000313" key="2">
    <source>
        <dbReference type="EMBL" id="VDN83196.1"/>
    </source>
</evidence>
<feature type="region of interest" description="Disordered" evidence="1">
    <location>
        <begin position="117"/>
        <end position="169"/>
    </location>
</feature>
<evidence type="ECO:0000256" key="1">
    <source>
        <dbReference type="SAM" id="MobiDB-lite"/>
    </source>
</evidence>